<sequence>MSISIKNNRFITPSTERKISDSSDSSTNAVLTSADKEALTTLSKTKKRIAIIVKRERDFFRHLPDVERNRPRDIALVAFVPEESKPNISPEVGRCFDWIIFYDDNYNYFYGAKSLNEIKLPCLHVFGDELVKIVPKDKILLIHSEETSMTEVTRVREKHGLQGPTMADIDPLRCKELVYQKACEAGIPMAKSVYIDFVHRVDKANILKEIMNSIEHFPMIAKRTMMTGGLGIAKIDSEEELNHWVDDQLKEKNNTPYLIQEFIKGREFTITNVLLQNGEFKPLAIRYGGTAGYRECIATGKPIVSIIDEFYKLNNGAFPKIYEFTKKVIDTFKPRPPHVLNIQGFQVGSSYFFNELGYRPAAERVNTTLYATTGYNQYTALIMSHLDPNYVPKPSSDWKPLIWTGFWYPFRKGILASHNDVPKKPQIHGTVQAEWYYPVGKRLEYANSILDMTVALTLVSATTEERDADIKWISENWAPHMVE</sequence>
<name>A0AA39M5D6_9BILA</name>
<keyword evidence="2 4" id="KW-0547">Nucleotide-binding</keyword>
<protein>
    <recommendedName>
        <fullName evidence="5">ATP-grasp domain-containing protein</fullName>
    </recommendedName>
</protein>
<organism evidence="6 7">
    <name type="scientific">Steinernema hermaphroditum</name>
    <dbReference type="NCBI Taxonomy" id="289476"/>
    <lineage>
        <taxon>Eukaryota</taxon>
        <taxon>Metazoa</taxon>
        <taxon>Ecdysozoa</taxon>
        <taxon>Nematoda</taxon>
        <taxon>Chromadorea</taxon>
        <taxon>Rhabditida</taxon>
        <taxon>Tylenchina</taxon>
        <taxon>Panagrolaimomorpha</taxon>
        <taxon>Strongyloidoidea</taxon>
        <taxon>Steinernematidae</taxon>
        <taxon>Steinernema</taxon>
    </lineage>
</organism>
<dbReference type="InterPro" id="IPR013815">
    <property type="entry name" value="ATP_grasp_subdomain_1"/>
</dbReference>
<dbReference type="EMBL" id="JAUCMV010000001">
    <property type="protein sequence ID" value="KAK0422221.1"/>
    <property type="molecule type" value="Genomic_DNA"/>
</dbReference>
<evidence type="ECO:0000256" key="4">
    <source>
        <dbReference type="PROSITE-ProRule" id="PRU00409"/>
    </source>
</evidence>
<keyword evidence="7" id="KW-1185">Reference proteome</keyword>
<dbReference type="PROSITE" id="PS50975">
    <property type="entry name" value="ATP_GRASP"/>
    <property type="match status" value="1"/>
</dbReference>
<dbReference type="InterPro" id="IPR011761">
    <property type="entry name" value="ATP-grasp"/>
</dbReference>
<dbReference type="Proteomes" id="UP001175271">
    <property type="component" value="Unassembled WGS sequence"/>
</dbReference>
<comment type="caution">
    <text evidence="6">The sequence shown here is derived from an EMBL/GenBank/DDBJ whole genome shotgun (WGS) entry which is preliminary data.</text>
</comment>
<dbReference type="GO" id="GO:0046872">
    <property type="term" value="F:metal ion binding"/>
    <property type="evidence" value="ECO:0007669"/>
    <property type="project" value="InterPro"/>
</dbReference>
<dbReference type="InterPro" id="IPR052032">
    <property type="entry name" value="ATP-dep_AA_Ligase"/>
</dbReference>
<evidence type="ECO:0000256" key="3">
    <source>
        <dbReference type="ARBA" id="ARBA00022840"/>
    </source>
</evidence>
<keyword evidence="3 4" id="KW-0067">ATP-binding</keyword>
<evidence type="ECO:0000256" key="1">
    <source>
        <dbReference type="ARBA" id="ARBA00022598"/>
    </source>
</evidence>
<reference evidence="6" key="1">
    <citation type="submission" date="2023-06" db="EMBL/GenBank/DDBJ databases">
        <title>Genomic analysis of the entomopathogenic nematode Steinernema hermaphroditum.</title>
        <authorList>
            <person name="Schwarz E.M."/>
            <person name="Heppert J.K."/>
            <person name="Baniya A."/>
            <person name="Schwartz H.T."/>
            <person name="Tan C.-H."/>
            <person name="Antoshechkin I."/>
            <person name="Sternberg P.W."/>
            <person name="Goodrich-Blair H."/>
            <person name="Dillman A.R."/>
        </authorList>
    </citation>
    <scope>NUCLEOTIDE SEQUENCE</scope>
    <source>
        <strain evidence="6">PS9179</strain>
        <tissue evidence="6">Whole animal</tissue>
    </source>
</reference>
<dbReference type="SUPFAM" id="SSF56059">
    <property type="entry name" value="Glutathione synthetase ATP-binding domain-like"/>
    <property type="match status" value="1"/>
</dbReference>
<evidence type="ECO:0000313" key="6">
    <source>
        <dbReference type="EMBL" id="KAK0422221.1"/>
    </source>
</evidence>
<accession>A0AA39M5D6</accession>
<dbReference type="GO" id="GO:0016874">
    <property type="term" value="F:ligase activity"/>
    <property type="evidence" value="ECO:0007669"/>
    <property type="project" value="UniProtKB-KW"/>
</dbReference>
<dbReference type="Gene3D" id="3.30.470.20">
    <property type="entry name" value="ATP-grasp fold, B domain"/>
    <property type="match status" value="1"/>
</dbReference>
<dbReference type="PANTHER" id="PTHR43585">
    <property type="entry name" value="FUMIPYRROLE BIOSYNTHESIS PROTEIN C"/>
    <property type="match status" value="1"/>
</dbReference>
<evidence type="ECO:0000256" key="2">
    <source>
        <dbReference type="ARBA" id="ARBA00022741"/>
    </source>
</evidence>
<keyword evidence="1" id="KW-0436">Ligase</keyword>
<evidence type="ECO:0000313" key="7">
    <source>
        <dbReference type="Proteomes" id="UP001175271"/>
    </source>
</evidence>
<dbReference type="Gene3D" id="3.30.1490.20">
    <property type="entry name" value="ATP-grasp fold, A domain"/>
    <property type="match status" value="1"/>
</dbReference>
<feature type="domain" description="ATP-grasp" evidence="5">
    <location>
        <begin position="179"/>
        <end position="386"/>
    </location>
</feature>
<dbReference type="PANTHER" id="PTHR43585:SF2">
    <property type="entry name" value="ATP-GRASP ENZYME FSQD"/>
    <property type="match status" value="1"/>
</dbReference>
<gene>
    <name evidence="6" type="ORF">QR680_007440</name>
</gene>
<proteinExistence type="predicted"/>
<dbReference type="GO" id="GO:0005524">
    <property type="term" value="F:ATP binding"/>
    <property type="evidence" value="ECO:0007669"/>
    <property type="project" value="UniProtKB-UniRule"/>
</dbReference>
<dbReference type="AlphaFoldDB" id="A0AA39M5D6"/>
<evidence type="ECO:0000259" key="5">
    <source>
        <dbReference type="PROSITE" id="PS50975"/>
    </source>
</evidence>